<dbReference type="Pfam" id="PF00067">
    <property type="entry name" value="p450"/>
    <property type="match status" value="1"/>
</dbReference>
<dbReference type="CDD" id="cd20651">
    <property type="entry name" value="CYP15A1-like"/>
    <property type="match status" value="1"/>
</dbReference>
<reference evidence="11 12" key="1">
    <citation type="submission" date="2020-04" db="EMBL/GenBank/DDBJ databases">
        <authorList>
            <person name="Alioto T."/>
            <person name="Alioto T."/>
            <person name="Gomez Garrido J."/>
        </authorList>
    </citation>
    <scope>NUCLEOTIDE SEQUENCE [LARGE SCALE GENOMIC DNA]</scope>
</reference>
<name>A0A8S1CDM2_9INSE</name>
<gene>
    <name evidence="11" type="ORF">CLODIP_2_CD14101</name>
</gene>
<keyword evidence="6 8" id="KW-0408">Iron</keyword>
<evidence type="ECO:0000256" key="3">
    <source>
        <dbReference type="ARBA" id="ARBA00022617"/>
    </source>
</evidence>
<evidence type="ECO:0000256" key="5">
    <source>
        <dbReference type="ARBA" id="ARBA00023002"/>
    </source>
</evidence>
<evidence type="ECO:0000256" key="8">
    <source>
        <dbReference type="PIRSR" id="PIRSR602401-1"/>
    </source>
</evidence>
<dbReference type="GO" id="GO:0006082">
    <property type="term" value="P:organic acid metabolic process"/>
    <property type="evidence" value="ECO:0007669"/>
    <property type="project" value="TreeGrafter"/>
</dbReference>
<dbReference type="Proteomes" id="UP000494165">
    <property type="component" value="Unassembled WGS sequence"/>
</dbReference>
<comment type="caution">
    <text evidence="11">The sequence shown here is derived from an EMBL/GenBank/DDBJ whole genome shotgun (WGS) entry which is preliminary data.</text>
</comment>
<evidence type="ECO:0000256" key="4">
    <source>
        <dbReference type="ARBA" id="ARBA00022723"/>
    </source>
</evidence>
<evidence type="ECO:0000256" key="10">
    <source>
        <dbReference type="SAM" id="SignalP"/>
    </source>
</evidence>
<organism evidence="11 12">
    <name type="scientific">Cloeon dipterum</name>
    <dbReference type="NCBI Taxonomy" id="197152"/>
    <lineage>
        <taxon>Eukaryota</taxon>
        <taxon>Metazoa</taxon>
        <taxon>Ecdysozoa</taxon>
        <taxon>Arthropoda</taxon>
        <taxon>Hexapoda</taxon>
        <taxon>Insecta</taxon>
        <taxon>Pterygota</taxon>
        <taxon>Palaeoptera</taxon>
        <taxon>Ephemeroptera</taxon>
        <taxon>Pisciforma</taxon>
        <taxon>Baetidae</taxon>
        <taxon>Cloeon</taxon>
    </lineage>
</organism>
<evidence type="ECO:0000313" key="12">
    <source>
        <dbReference type="Proteomes" id="UP000494165"/>
    </source>
</evidence>
<keyword evidence="7 9" id="KW-0503">Monooxygenase</keyword>
<comment type="cofactor">
    <cofactor evidence="1 8">
        <name>heme</name>
        <dbReference type="ChEBI" id="CHEBI:30413"/>
    </cofactor>
</comment>
<keyword evidence="4 8" id="KW-0479">Metal-binding</keyword>
<dbReference type="InterPro" id="IPR036396">
    <property type="entry name" value="Cyt_P450_sf"/>
</dbReference>
<proteinExistence type="inferred from homology"/>
<dbReference type="FunFam" id="1.10.630.10:FF:000036">
    <property type="entry name" value="CYtochrome P450 family"/>
    <property type="match status" value="1"/>
</dbReference>
<feature type="chain" id="PRO_5035897247" description="Cytochrome P450" evidence="10">
    <location>
        <begin position="23"/>
        <end position="497"/>
    </location>
</feature>
<evidence type="ECO:0008006" key="13">
    <source>
        <dbReference type="Google" id="ProtNLM"/>
    </source>
</evidence>
<dbReference type="PANTHER" id="PTHR24300:SF376">
    <property type="entry name" value="CYTOCHROME P450 15A1"/>
    <property type="match status" value="1"/>
</dbReference>
<dbReference type="InterPro" id="IPR002401">
    <property type="entry name" value="Cyt_P450_E_grp-I"/>
</dbReference>
<dbReference type="Gene3D" id="1.10.630.10">
    <property type="entry name" value="Cytochrome P450"/>
    <property type="match status" value="1"/>
</dbReference>
<evidence type="ECO:0000256" key="9">
    <source>
        <dbReference type="RuleBase" id="RU000461"/>
    </source>
</evidence>
<dbReference type="GO" id="GO:0005506">
    <property type="term" value="F:iron ion binding"/>
    <property type="evidence" value="ECO:0007669"/>
    <property type="project" value="InterPro"/>
</dbReference>
<evidence type="ECO:0000313" key="11">
    <source>
        <dbReference type="EMBL" id="CAB3369857.1"/>
    </source>
</evidence>
<dbReference type="GO" id="GO:0016712">
    <property type="term" value="F:oxidoreductase activity, acting on paired donors, with incorporation or reduction of molecular oxygen, reduced flavin or flavoprotein as one donor, and incorporation of one atom of oxygen"/>
    <property type="evidence" value="ECO:0007669"/>
    <property type="project" value="TreeGrafter"/>
</dbReference>
<feature type="signal peptide" evidence="10">
    <location>
        <begin position="1"/>
        <end position="22"/>
    </location>
</feature>
<dbReference type="InterPro" id="IPR017972">
    <property type="entry name" value="Cyt_P450_CS"/>
</dbReference>
<dbReference type="InterPro" id="IPR001128">
    <property type="entry name" value="Cyt_P450"/>
</dbReference>
<evidence type="ECO:0000256" key="2">
    <source>
        <dbReference type="ARBA" id="ARBA00010617"/>
    </source>
</evidence>
<keyword evidence="10" id="KW-0732">Signal</keyword>
<evidence type="ECO:0000256" key="6">
    <source>
        <dbReference type="ARBA" id="ARBA00023004"/>
    </source>
</evidence>
<dbReference type="GO" id="GO:0020037">
    <property type="term" value="F:heme binding"/>
    <property type="evidence" value="ECO:0007669"/>
    <property type="project" value="InterPro"/>
</dbReference>
<comment type="similarity">
    <text evidence="2 9">Belongs to the cytochrome P450 family.</text>
</comment>
<dbReference type="PANTHER" id="PTHR24300">
    <property type="entry name" value="CYTOCHROME P450 508A4-RELATED"/>
    <property type="match status" value="1"/>
</dbReference>
<keyword evidence="5 9" id="KW-0560">Oxidoreductase</keyword>
<dbReference type="PRINTS" id="PR00463">
    <property type="entry name" value="EP450I"/>
</dbReference>
<dbReference type="GO" id="GO:0006805">
    <property type="term" value="P:xenobiotic metabolic process"/>
    <property type="evidence" value="ECO:0007669"/>
    <property type="project" value="TreeGrafter"/>
</dbReference>
<accession>A0A8S1CDM2</accession>
<protein>
    <recommendedName>
        <fullName evidence="13">Cytochrome P450</fullName>
    </recommendedName>
</protein>
<feature type="binding site" description="axial binding residue" evidence="8">
    <location>
        <position position="443"/>
    </location>
    <ligand>
        <name>heme</name>
        <dbReference type="ChEBI" id="CHEBI:30413"/>
    </ligand>
    <ligandPart>
        <name>Fe</name>
        <dbReference type="ChEBI" id="CHEBI:18248"/>
    </ligandPart>
</feature>
<sequence>MIFQVFVPALLLLLFTLAGLSCIKPKMFPPGPAWFPFVGCFVQFQQLYRKIGYCHLVWAKWAEKYGPLIGLKLGKDKIVVVSGYKAIKHAYSKEDFDGRPDGFFFRMRTFHQRLGVVFVDGELWSEQRKFTTRHLRTLGMGTNSMENIINEEVEALIRSLNDKIGQNKENMELELHNLCDISILNTLWAVVAGKRFELEDPRLIKMFKLQHASFRAIDMSGGLLNQMPFLRHVMPERTGYKNLMENTLANYQFLRETLEEHKETHVPGEHNDLIDAFIDEIDGKKDSNFTDEQLLALCQDLFMAGSETTSTTLGFLFEKFLIYQKMQARVQNDIDAVVGRGRLPNLSDRTQLPYLEAIIMETQRLISIAPITVPHRATKDVEIFGHVVPKDTTVLYSIWSIHMEKEHWKDPENFRPERFLNKSGDAVIKDEWFMPFGLGKRRCLGEAQARNSLFLFMAGLLQNFSFVPIAGGIKDEKPFDGVTLSPKPFKGLIKRRN</sequence>
<dbReference type="PRINTS" id="PR00385">
    <property type="entry name" value="P450"/>
</dbReference>
<dbReference type="EMBL" id="CADEPI010000048">
    <property type="protein sequence ID" value="CAB3369857.1"/>
    <property type="molecule type" value="Genomic_DNA"/>
</dbReference>
<dbReference type="AlphaFoldDB" id="A0A8S1CDM2"/>
<dbReference type="SUPFAM" id="SSF48264">
    <property type="entry name" value="Cytochrome P450"/>
    <property type="match status" value="1"/>
</dbReference>
<evidence type="ECO:0000256" key="1">
    <source>
        <dbReference type="ARBA" id="ARBA00001971"/>
    </source>
</evidence>
<dbReference type="InterPro" id="IPR050182">
    <property type="entry name" value="Cytochrome_P450_fam2"/>
</dbReference>
<dbReference type="GO" id="GO:0005737">
    <property type="term" value="C:cytoplasm"/>
    <property type="evidence" value="ECO:0007669"/>
    <property type="project" value="TreeGrafter"/>
</dbReference>
<evidence type="ECO:0000256" key="7">
    <source>
        <dbReference type="ARBA" id="ARBA00023033"/>
    </source>
</evidence>
<keyword evidence="12" id="KW-1185">Reference proteome</keyword>
<dbReference type="PROSITE" id="PS00086">
    <property type="entry name" value="CYTOCHROME_P450"/>
    <property type="match status" value="1"/>
</dbReference>
<dbReference type="GO" id="GO:0008395">
    <property type="term" value="F:steroid hydroxylase activity"/>
    <property type="evidence" value="ECO:0007669"/>
    <property type="project" value="TreeGrafter"/>
</dbReference>
<keyword evidence="3 8" id="KW-0349">Heme</keyword>
<dbReference type="OrthoDB" id="1055148at2759"/>